<dbReference type="InterPro" id="IPR000683">
    <property type="entry name" value="Gfo/Idh/MocA-like_OxRdtase_N"/>
</dbReference>
<gene>
    <name evidence="3" type="ORF">DM868_08485</name>
</gene>
<dbReference type="Pfam" id="PF01408">
    <property type="entry name" value="GFO_IDH_MocA"/>
    <property type="match status" value="1"/>
</dbReference>
<dbReference type="SUPFAM" id="SSF55347">
    <property type="entry name" value="Glyceraldehyde-3-phosphate dehydrogenase-like, C-terminal domain"/>
    <property type="match status" value="1"/>
</dbReference>
<protein>
    <submittedName>
        <fullName evidence="3">Gfo/Idh/MocA family oxidoreductase</fullName>
    </submittedName>
</protein>
<dbReference type="InterPro" id="IPR036291">
    <property type="entry name" value="NAD(P)-bd_dom_sf"/>
</dbReference>
<dbReference type="Gene3D" id="3.30.360.10">
    <property type="entry name" value="Dihydrodipicolinate Reductase, domain 2"/>
    <property type="match status" value="1"/>
</dbReference>
<evidence type="ECO:0000259" key="1">
    <source>
        <dbReference type="Pfam" id="PF01408"/>
    </source>
</evidence>
<dbReference type="Proteomes" id="UP000308037">
    <property type="component" value="Unassembled WGS sequence"/>
</dbReference>
<feature type="domain" description="GFO/IDH/MocA-like oxidoreductase" evidence="2">
    <location>
        <begin position="158"/>
        <end position="224"/>
    </location>
</feature>
<sequence length="325" mass="35270">MTETRVGVIGVGTMGQHHTRVYNELPTAELVGVADADAERAAEIAAEYSTRSFAVDELIDRVDAVTIAVPTKFHYDLARQCIDAGVDLLIEKPIVEDPEHGRALIEAADRAGVTLQVGHIERHNPVVKTLEEIVPDLDVIAFEAERLGPTPDRGILDSAVIDLMIHDIDIVRSLVGSSVESIDAVGAAEGRHATATLAFEEGVVGTLTASRVTQTKTRTLSITAEDCYVTADYIDQSVQIHRQSVPEFVTNNGDVRYRHESVVENPAVDNGEPLKYELRSFIEACANDTEPPVTGEEGLRALEIAREINAAAFGDEQKAVPVMRE</sequence>
<name>A0A4U5J8P6_9EURY</name>
<dbReference type="PANTHER" id="PTHR43377">
    <property type="entry name" value="BILIVERDIN REDUCTASE A"/>
    <property type="match status" value="1"/>
</dbReference>
<dbReference type="RefSeq" id="WP_137276451.1">
    <property type="nucleotide sequence ID" value="NZ_QKNX01000003.1"/>
</dbReference>
<evidence type="ECO:0000259" key="2">
    <source>
        <dbReference type="Pfam" id="PF22725"/>
    </source>
</evidence>
<dbReference type="AlphaFoldDB" id="A0A4U5J8P6"/>
<reference evidence="3 4" key="1">
    <citation type="submission" date="2019-04" db="EMBL/GenBank/DDBJ databases">
        <title>Natronomonas sp. F20-122 a newhaloarchaeon isolated from a saline saltern of Isla Bacuta, Huelva, Spain.</title>
        <authorList>
            <person name="Duran-Viseras A."/>
            <person name="Sanchez-Porro C."/>
            <person name="Ventosa A."/>
        </authorList>
    </citation>
    <scope>NUCLEOTIDE SEQUENCE [LARGE SCALE GENOMIC DNA]</scope>
    <source>
        <strain evidence="3 4">F20-122</strain>
    </source>
</reference>
<dbReference type="GO" id="GO:0000166">
    <property type="term" value="F:nucleotide binding"/>
    <property type="evidence" value="ECO:0007669"/>
    <property type="project" value="InterPro"/>
</dbReference>
<dbReference type="Gene3D" id="3.40.50.720">
    <property type="entry name" value="NAD(P)-binding Rossmann-like Domain"/>
    <property type="match status" value="1"/>
</dbReference>
<dbReference type="Pfam" id="PF22725">
    <property type="entry name" value="GFO_IDH_MocA_C3"/>
    <property type="match status" value="1"/>
</dbReference>
<evidence type="ECO:0000313" key="3">
    <source>
        <dbReference type="EMBL" id="TKR25452.1"/>
    </source>
</evidence>
<dbReference type="SUPFAM" id="SSF51735">
    <property type="entry name" value="NAD(P)-binding Rossmann-fold domains"/>
    <property type="match status" value="1"/>
</dbReference>
<evidence type="ECO:0000313" key="4">
    <source>
        <dbReference type="Proteomes" id="UP000308037"/>
    </source>
</evidence>
<dbReference type="InterPro" id="IPR055170">
    <property type="entry name" value="GFO_IDH_MocA-like_dom"/>
</dbReference>
<dbReference type="PANTHER" id="PTHR43377:SF1">
    <property type="entry name" value="BILIVERDIN REDUCTASE A"/>
    <property type="match status" value="1"/>
</dbReference>
<dbReference type="EMBL" id="QKNX01000003">
    <property type="protein sequence ID" value="TKR25452.1"/>
    <property type="molecule type" value="Genomic_DNA"/>
</dbReference>
<dbReference type="InterPro" id="IPR051450">
    <property type="entry name" value="Gfo/Idh/MocA_Oxidoreductases"/>
</dbReference>
<dbReference type="OrthoDB" id="25239at2157"/>
<proteinExistence type="predicted"/>
<keyword evidence="4" id="KW-1185">Reference proteome</keyword>
<comment type="caution">
    <text evidence="3">The sequence shown here is derived from an EMBL/GenBank/DDBJ whole genome shotgun (WGS) entry which is preliminary data.</text>
</comment>
<accession>A0A4U5J8P6</accession>
<organism evidence="3 4">
    <name type="scientific">Natronomonas salsuginis</name>
    <dbReference type="NCBI Taxonomy" id="2217661"/>
    <lineage>
        <taxon>Archaea</taxon>
        <taxon>Methanobacteriati</taxon>
        <taxon>Methanobacteriota</taxon>
        <taxon>Stenosarchaea group</taxon>
        <taxon>Halobacteria</taxon>
        <taxon>Halobacteriales</taxon>
        <taxon>Natronomonadaceae</taxon>
        <taxon>Natronomonas</taxon>
    </lineage>
</organism>
<feature type="domain" description="Gfo/Idh/MocA-like oxidoreductase N-terminal" evidence="1">
    <location>
        <begin position="5"/>
        <end position="119"/>
    </location>
</feature>